<organism evidence="1 2">
    <name type="scientific">Arthrobacter subterraneus</name>
    <dbReference type="NCBI Taxonomy" id="335973"/>
    <lineage>
        <taxon>Bacteria</taxon>
        <taxon>Bacillati</taxon>
        <taxon>Actinomycetota</taxon>
        <taxon>Actinomycetes</taxon>
        <taxon>Micrococcales</taxon>
        <taxon>Micrococcaceae</taxon>
        <taxon>Arthrobacter</taxon>
    </lineage>
</organism>
<evidence type="ECO:0000313" key="1">
    <source>
        <dbReference type="EMBL" id="SDI83444.1"/>
    </source>
</evidence>
<dbReference type="AlphaFoldDB" id="A0A1G8NTB7"/>
<sequence>MALISPKSVEGKYGVSTAELARWRHSGEGPQYYRISARLVRYGTDDLDNWFHDPANAHLHDLPVNESAELCSV</sequence>
<reference evidence="1 2" key="1">
    <citation type="submission" date="2016-10" db="EMBL/GenBank/DDBJ databases">
        <authorList>
            <person name="de Groot N.N."/>
        </authorList>
    </citation>
    <scope>NUCLEOTIDE SEQUENCE [LARGE SCALE GENOMIC DNA]</scope>
    <source>
        <strain evidence="1 2">NP_1H</strain>
    </source>
</reference>
<keyword evidence="2" id="KW-1185">Reference proteome</keyword>
<protein>
    <submittedName>
        <fullName evidence="1">Uncharacterized protein</fullName>
    </submittedName>
</protein>
<accession>A0A1G8NTB7</accession>
<proteinExistence type="predicted"/>
<evidence type="ECO:0000313" key="2">
    <source>
        <dbReference type="Proteomes" id="UP000199258"/>
    </source>
</evidence>
<dbReference type="InterPro" id="IPR009061">
    <property type="entry name" value="DNA-bd_dom_put_sf"/>
</dbReference>
<gene>
    <name evidence="1" type="ORF">SAMN04488693_1267</name>
</gene>
<dbReference type="STRING" id="335973.SAMN04488693_1267"/>
<dbReference type="EMBL" id="FNDT01000026">
    <property type="protein sequence ID" value="SDI83444.1"/>
    <property type="molecule type" value="Genomic_DNA"/>
</dbReference>
<dbReference type="SUPFAM" id="SSF46955">
    <property type="entry name" value="Putative DNA-binding domain"/>
    <property type="match status" value="1"/>
</dbReference>
<dbReference type="Proteomes" id="UP000199258">
    <property type="component" value="Unassembled WGS sequence"/>
</dbReference>
<name>A0A1G8NTB7_9MICC</name>